<evidence type="ECO:0000256" key="2">
    <source>
        <dbReference type="ARBA" id="ARBA00022857"/>
    </source>
</evidence>
<protein>
    <submittedName>
        <fullName evidence="9">Aldo/keto reductase</fullName>
    </submittedName>
</protein>
<keyword evidence="10" id="KW-1185">Reference proteome</keyword>
<reference evidence="9" key="1">
    <citation type="journal article" date="2022" name="Int. J. Syst. Evol. Microbiol.">
        <title>Apilactobacillus apisilvae sp. nov., Nicolia spurrieriana gen. nov. sp. nov., Bombilactobacillus folatiphilus sp. nov. and Bombilactobacillus thymidiniphilus sp. nov., four new lactic acid bacterial isolates from stingless bees Tetragonula carbonaria and Austroplebeia australis.</title>
        <authorList>
            <person name="Oliphant S.A."/>
            <person name="Watson-Haigh N.S."/>
            <person name="Sumby K.M."/>
            <person name="Gardner J."/>
            <person name="Groom S."/>
            <person name="Jiranek V."/>
        </authorList>
    </citation>
    <scope>NUCLEOTIDE SEQUENCE</scope>
    <source>
        <strain evidence="9">SGEP1_A5</strain>
    </source>
</reference>
<evidence type="ECO:0000256" key="3">
    <source>
        <dbReference type="ARBA" id="ARBA00023002"/>
    </source>
</evidence>
<name>A0A976X6I9_9LACO</name>
<evidence type="ECO:0000256" key="5">
    <source>
        <dbReference type="PIRSR" id="PIRSR000097-2"/>
    </source>
</evidence>
<proteinExistence type="inferred from homology"/>
<feature type="binding site" evidence="5">
    <location>
        <position position="114"/>
    </location>
    <ligand>
        <name>substrate</name>
    </ligand>
</feature>
<dbReference type="InterPro" id="IPR018170">
    <property type="entry name" value="Aldo/ket_reductase_CS"/>
</dbReference>
<evidence type="ECO:0000256" key="4">
    <source>
        <dbReference type="PIRSR" id="PIRSR000097-1"/>
    </source>
</evidence>
<dbReference type="PIRSF" id="PIRSF000097">
    <property type="entry name" value="AKR"/>
    <property type="match status" value="1"/>
</dbReference>
<dbReference type="PRINTS" id="PR00069">
    <property type="entry name" value="ALDKETRDTASE"/>
</dbReference>
<feature type="compositionally biased region" description="Basic and acidic residues" evidence="7">
    <location>
        <begin position="283"/>
        <end position="299"/>
    </location>
</feature>
<evidence type="ECO:0000256" key="1">
    <source>
        <dbReference type="ARBA" id="ARBA00007905"/>
    </source>
</evidence>
<dbReference type="PANTHER" id="PTHR43827">
    <property type="entry name" value="2,5-DIKETO-D-GLUCONIC ACID REDUCTASE"/>
    <property type="match status" value="1"/>
</dbReference>
<evidence type="ECO:0000256" key="6">
    <source>
        <dbReference type="PIRSR" id="PIRSR000097-3"/>
    </source>
</evidence>
<comment type="similarity">
    <text evidence="1">Belongs to the aldo/keto reductase family.</text>
</comment>
<keyword evidence="2" id="KW-0521">NADP</keyword>
<dbReference type="RefSeq" id="WP_260117256.1">
    <property type="nucleotide sequence ID" value="NZ_CP093361.1"/>
</dbReference>
<feature type="site" description="Lowers pKa of active site Tyr" evidence="6">
    <location>
        <position position="81"/>
    </location>
</feature>
<evidence type="ECO:0000259" key="8">
    <source>
        <dbReference type="Pfam" id="PF00248"/>
    </source>
</evidence>
<evidence type="ECO:0000256" key="7">
    <source>
        <dbReference type="SAM" id="MobiDB-lite"/>
    </source>
</evidence>
<dbReference type="PROSITE" id="PS00063">
    <property type="entry name" value="ALDOKETO_REDUCTASE_3"/>
    <property type="match status" value="1"/>
</dbReference>
<dbReference type="PANTHER" id="PTHR43827:SF3">
    <property type="entry name" value="NADP-DEPENDENT OXIDOREDUCTASE DOMAIN-CONTAINING PROTEIN"/>
    <property type="match status" value="1"/>
</dbReference>
<dbReference type="PROSITE" id="PS00062">
    <property type="entry name" value="ALDOKETO_REDUCTASE_2"/>
    <property type="match status" value="1"/>
</dbReference>
<dbReference type="Proteomes" id="UP000831181">
    <property type="component" value="Chromosome"/>
</dbReference>
<sequence length="299" mass="33839">MEGLTTTTKLNNGVEMPRLGMGVWKSDNTTAKHSVIEALKHGYRMIDVAKQYGNEAGTGEGIKEGLAALKMNRKDLFVTTKVFNGDQGYDTTLHAFEGQLKRLQLTYVDLLLIHWPVDGKYIDTWKAMEKLYHDGKVRAIGVSNFNNERMDDLLAHATVTPAVNQMEFNPICQDQDIVEHDNHLGIQVEAWSPLGGGESLSDPEINKLAEKYGKSAAQVILRWDWQRGIVTIPKSSHEKRIVENSDIFDFELSDEDVETINKLDKDKRSLTYDMFQWHNPKGAPDDVDKWDDSPADYKA</sequence>
<evidence type="ECO:0000313" key="10">
    <source>
        <dbReference type="Proteomes" id="UP000831181"/>
    </source>
</evidence>
<evidence type="ECO:0000313" key="9">
    <source>
        <dbReference type="EMBL" id="UQS87449.1"/>
    </source>
</evidence>
<dbReference type="CDD" id="cd19071">
    <property type="entry name" value="AKR_AKR1-5-like"/>
    <property type="match status" value="1"/>
</dbReference>
<organism evidence="9 10">
    <name type="scientific">Nicoliella spurrieriana</name>
    <dbReference type="NCBI Taxonomy" id="2925830"/>
    <lineage>
        <taxon>Bacteria</taxon>
        <taxon>Bacillati</taxon>
        <taxon>Bacillota</taxon>
        <taxon>Bacilli</taxon>
        <taxon>Lactobacillales</taxon>
        <taxon>Lactobacillaceae</taxon>
        <taxon>Nicoliella</taxon>
    </lineage>
</organism>
<dbReference type="InterPro" id="IPR023210">
    <property type="entry name" value="NADP_OxRdtase_dom"/>
</dbReference>
<dbReference type="Gene3D" id="3.20.20.100">
    <property type="entry name" value="NADP-dependent oxidoreductase domain"/>
    <property type="match status" value="1"/>
</dbReference>
<dbReference type="GO" id="GO:0016616">
    <property type="term" value="F:oxidoreductase activity, acting on the CH-OH group of donors, NAD or NADP as acceptor"/>
    <property type="evidence" value="ECO:0007669"/>
    <property type="project" value="UniProtKB-ARBA"/>
</dbReference>
<dbReference type="InterPro" id="IPR036812">
    <property type="entry name" value="NAD(P)_OxRdtase_dom_sf"/>
</dbReference>
<dbReference type="Pfam" id="PF00248">
    <property type="entry name" value="Aldo_ket_red"/>
    <property type="match status" value="1"/>
</dbReference>
<accession>A0A976X6I9</accession>
<feature type="domain" description="NADP-dependent oxidoreductase" evidence="8">
    <location>
        <begin position="19"/>
        <end position="264"/>
    </location>
</feature>
<feature type="active site" description="Proton donor" evidence="4">
    <location>
        <position position="52"/>
    </location>
</feature>
<dbReference type="FunFam" id="3.20.20.100:FF:000015">
    <property type="entry name" value="Oxidoreductase, aldo/keto reductase family"/>
    <property type="match status" value="1"/>
</dbReference>
<dbReference type="InterPro" id="IPR020471">
    <property type="entry name" value="AKR"/>
</dbReference>
<dbReference type="KEGG" id="lbe:MOO44_04655"/>
<dbReference type="AlphaFoldDB" id="A0A976X6I9"/>
<gene>
    <name evidence="9" type="ORF">MOO44_04655</name>
</gene>
<feature type="region of interest" description="Disordered" evidence="7">
    <location>
        <begin position="279"/>
        <end position="299"/>
    </location>
</feature>
<dbReference type="SUPFAM" id="SSF51430">
    <property type="entry name" value="NAD(P)-linked oxidoreductase"/>
    <property type="match status" value="1"/>
</dbReference>
<keyword evidence="3" id="KW-0560">Oxidoreductase</keyword>
<dbReference type="EMBL" id="CP093361">
    <property type="protein sequence ID" value="UQS87449.1"/>
    <property type="molecule type" value="Genomic_DNA"/>
</dbReference>